<organism evidence="2 3">
    <name type="scientific">Methylopila turkensis</name>
    <dbReference type="NCBI Taxonomy" id="1437816"/>
    <lineage>
        <taxon>Bacteria</taxon>
        <taxon>Pseudomonadati</taxon>
        <taxon>Pseudomonadota</taxon>
        <taxon>Alphaproteobacteria</taxon>
        <taxon>Hyphomicrobiales</taxon>
        <taxon>Methylopilaceae</taxon>
        <taxon>Methylopila</taxon>
    </lineage>
</organism>
<feature type="domain" description="Carboxymuconolactone decarboxylase-like" evidence="1">
    <location>
        <begin position="41"/>
        <end position="105"/>
    </location>
</feature>
<dbReference type="SUPFAM" id="SSF69118">
    <property type="entry name" value="AhpD-like"/>
    <property type="match status" value="1"/>
</dbReference>
<gene>
    <name evidence="2" type="ORF">GCM10008174_09250</name>
</gene>
<evidence type="ECO:0000259" key="1">
    <source>
        <dbReference type="Pfam" id="PF02627"/>
    </source>
</evidence>
<keyword evidence="3" id="KW-1185">Reference proteome</keyword>
<reference evidence="2" key="2">
    <citation type="submission" date="2023-01" db="EMBL/GenBank/DDBJ databases">
        <authorList>
            <person name="Sun Q."/>
            <person name="Evtushenko L."/>
        </authorList>
    </citation>
    <scope>NUCLEOTIDE SEQUENCE</scope>
    <source>
        <strain evidence="2">VKM B-2748</strain>
    </source>
</reference>
<dbReference type="PANTHER" id="PTHR35446">
    <property type="entry name" value="SI:CH211-175M2.5"/>
    <property type="match status" value="1"/>
</dbReference>
<dbReference type="PANTHER" id="PTHR35446:SF2">
    <property type="entry name" value="CARBOXYMUCONOLACTONE DECARBOXYLASE-LIKE DOMAIN-CONTAINING PROTEIN"/>
    <property type="match status" value="1"/>
</dbReference>
<reference evidence="2" key="1">
    <citation type="journal article" date="2014" name="Int. J. Syst. Evol. Microbiol.">
        <title>Complete genome sequence of Corynebacterium casei LMG S-19264T (=DSM 44701T), isolated from a smear-ripened cheese.</title>
        <authorList>
            <consortium name="US DOE Joint Genome Institute (JGI-PGF)"/>
            <person name="Walter F."/>
            <person name="Albersmeier A."/>
            <person name="Kalinowski J."/>
            <person name="Ruckert C."/>
        </authorList>
    </citation>
    <scope>NUCLEOTIDE SEQUENCE</scope>
    <source>
        <strain evidence="2">VKM B-2748</strain>
    </source>
</reference>
<dbReference type="Proteomes" id="UP001143309">
    <property type="component" value="Unassembled WGS sequence"/>
</dbReference>
<comment type="caution">
    <text evidence="2">The sequence shown here is derived from an EMBL/GenBank/DDBJ whole genome shotgun (WGS) entry which is preliminary data.</text>
</comment>
<dbReference type="GO" id="GO:0051920">
    <property type="term" value="F:peroxiredoxin activity"/>
    <property type="evidence" value="ECO:0007669"/>
    <property type="project" value="InterPro"/>
</dbReference>
<dbReference type="EMBL" id="BSFL01000001">
    <property type="protein sequence ID" value="GLK79184.1"/>
    <property type="molecule type" value="Genomic_DNA"/>
</dbReference>
<dbReference type="RefSeq" id="WP_271199655.1">
    <property type="nucleotide sequence ID" value="NZ_BSFL01000001.1"/>
</dbReference>
<sequence>MPRVTPLPSSALPTDLANLYETFASGYADFSDQAAVMAHVPAALEGLFGMLLKLRGQGNVPLRYIELAVVTVSVINACPYCVSHHAPLLAVEGVPPEAIAQLPASDHPAFDETDRLVVEYAALVTNRAWGIRDAVFERLKARFSEAQIVELTLRIALAGFFNRFNDALQIDDGRAAAAMDLPSPPSP</sequence>
<dbReference type="InterPro" id="IPR004675">
    <property type="entry name" value="AhpD_core"/>
</dbReference>
<dbReference type="Gene3D" id="1.20.1290.10">
    <property type="entry name" value="AhpD-like"/>
    <property type="match status" value="1"/>
</dbReference>
<proteinExistence type="predicted"/>
<dbReference type="InterPro" id="IPR003779">
    <property type="entry name" value="CMD-like"/>
</dbReference>
<evidence type="ECO:0000313" key="3">
    <source>
        <dbReference type="Proteomes" id="UP001143309"/>
    </source>
</evidence>
<dbReference type="NCBIfam" id="TIGR00778">
    <property type="entry name" value="ahpD_dom"/>
    <property type="match status" value="1"/>
</dbReference>
<dbReference type="InterPro" id="IPR029032">
    <property type="entry name" value="AhpD-like"/>
</dbReference>
<name>A0A9W6JN40_9HYPH</name>
<protein>
    <recommendedName>
        <fullName evidence="1">Carboxymuconolactone decarboxylase-like domain-containing protein</fullName>
    </recommendedName>
</protein>
<dbReference type="Pfam" id="PF02627">
    <property type="entry name" value="CMD"/>
    <property type="match status" value="1"/>
</dbReference>
<evidence type="ECO:0000313" key="2">
    <source>
        <dbReference type="EMBL" id="GLK79184.1"/>
    </source>
</evidence>
<dbReference type="AlphaFoldDB" id="A0A9W6JN40"/>
<accession>A0A9W6JN40</accession>